<evidence type="ECO:0000256" key="1">
    <source>
        <dbReference type="SAM" id="Phobius"/>
    </source>
</evidence>
<evidence type="ECO:0000313" key="3">
    <source>
        <dbReference type="EMBL" id="CAF0754041.1"/>
    </source>
</evidence>
<name>A0A813NVX3_9BILA</name>
<protein>
    <submittedName>
        <fullName evidence="2">Uncharacterized protein</fullName>
    </submittedName>
</protein>
<gene>
    <name evidence="2" type="ORF">IZO911_LOCUS3562</name>
    <name evidence="4" type="ORF">KXQ929_LOCUS21797</name>
    <name evidence="5" type="ORF">OKA104_LOCUS35695</name>
    <name evidence="3" type="ORF">VCS650_LOCUS1421</name>
</gene>
<dbReference type="Proteomes" id="UP000663891">
    <property type="component" value="Unassembled WGS sequence"/>
</dbReference>
<dbReference type="EMBL" id="CAJNON010000006">
    <property type="protein sequence ID" value="CAF0754041.1"/>
    <property type="molecule type" value="Genomic_DNA"/>
</dbReference>
<organism evidence="2 6">
    <name type="scientific">Adineta steineri</name>
    <dbReference type="NCBI Taxonomy" id="433720"/>
    <lineage>
        <taxon>Eukaryota</taxon>
        <taxon>Metazoa</taxon>
        <taxon>Spiralia</taxon>
        <taxon>Gnathifera</taxon>
        <taxon>Rotifera</taxon>
        <taxon>Eurotatoria</taxon>
        <taxon>Bdelloidea</taxon>
        <taxon>Adinetida</taxon>
        <taxon>Adinetidae</taxon>
        <taxon>Adineta</taxon>
    </lineage>
</organism>
<dbReference type="Proteomes" id="UP000663868">
    <property type="component" value="Unassembled WGS sequence"/>
</dbReference>
<evidence type="ECO:0000313" key="2">
    <source>
        <dbReference type="EMBL" id="CAF0741341.1"/>
    </source>
</evidence>
<sequence length="129" mass="13940">MNNDKVVAYVFLILSLVTICCNARTRGEDWQDSILLSKRKNSPSSSLEQIVNKRACGKPGDKCEASSDCCGGNDGCHGCYINGLLCSTLGVLCHGYFGRSVCTVRDGVNDGYVDRSGVSHRCRKVLGLE</sequence>
<dbReference type="EMBL" id="CAJNOE010000018">
    <property type="protein sequence ID" value="CAF0741341.1"/>
    <property type="molecule type" value="Genomic_DNA"/>
</dbReference>
<accession>A0A813NVX3</accession>
<reference evidence="2" key="1">
    <citation type="submission" date="2021-02" db="EMBL/GenBank/DDBJ databases">
        <authorList>
            <person name="Nowell W R."/>
        </authorList>
    </citation>
    <scope>NUCLEOTIDE SEQUENCE</scope>
</reference>
<dbReference type="EMBL" id="CAJOAY010005264">
    <property type="protein sequence ID" value="CAF4101369.1"/>
    <property type="molecule type" value="Genomic_DNA"/>
</dbReference>
<evidence type="ECO:0000313" key="6">
    <source>
        <dbReference type="Proteomes" id="UP000663860"/>
    </source>
</evidence>
<keyword evidence="1" id="KW-1133">Transmembrane helix</keyword>
<keyword evidence="1" id="KW-0812">Transmembrane</keyword>
<dbReference type="Proteomes" id="UP000663881">
    <property type="component" value="Unassembled WGS sequence"/>
</dbReference>
<proteinExistence type="predicted"/>
<evidence type="ECO:0000313" key="5">
    <source>
        <dbReference type="EMBL" id="CAF4101369.1"/>
    </source>
</evidence>
<evidence type="ECO:0000313" key="4">
    <source>
        <dbReference type="EMBL" id="CAF3881817.1"/>
    </source>
</evidence>
<dbReference type="AlphaFoldDB" id="A0A813NVX3"/>
<dbReference type="Proteomes" id="UP000663860">
    <property type="component" value="Unassembled WGS sequence"/>
</dbReference>
<feature type="transmembrane region" description="Helical" evidence="1">
    <location>
        <begin position="6"/>
        <end position="23"/>
    </location>
</feature>
<comment type="caution">
    <text evidence="2">The sequence shown here is derived from an EMBL/GenBank/DDBJ whole genome shotgun (WGS) entry which is preliminary data.</text>
</comment>
<dbReference type="EMBL" id="CAJOBB010001623">
    <property type="protein sequence ID" value="CAF3881817.1"/>
    <property type="molecule type" value="Genomic_DNA"/>
</dbReference>
<keyword evidence="1" id="KW-0472">Membrane</keyword>